<comment type="function">
    <text evidence="6">Essential arginine methyltransferase that can both catalyze the formation of omega-N monomethylarginine (MMA) and symmetrical dimethylarginine (sDMA). Specifically mediates the symmetrical dimethylation of arginine residues in the small nuclear ribonucleoproteins SmD1 and SmD3.</text>
</comment>
<dbReference type="EnsemblMetazoa" id="HelroT100002">
    <property type="protein sequence ID" value="HelroP100002"/>
    <property type="gene ID" value="HelroG100002"/>
</dbReference>
<dbReference type="InterPro" id="IPR055135">
    <property type="entry name" value="PRMT_dom"/>
</dbReference>
<dbReference type="AlphaFoldDB" id="T1ECX9"/>
<dbReference type="Gene3D" id="3.40.50.150">
    <property type="entry name" value="Vaccinia Virus protein VP39"/>
    <property type="match status" value="2"/>
</dbReference>
<dbReference type="InParanoid" id="T1ECX9"/>
<dbReference type="RefSeq" id="XP_009018289.1">
    <property type="nucleotide sequence ID" value="XM_009020041.1"/>
</dbReference>
<dbReference type="FunCoup" id="T1ECX9">
    <property type="interactions" value="1614"/>
</dbReference>
<dbReference type="Pfam" id="PF06325">
    <property type="entry name" value="PrmA"/>
    <property type="match status" value="1"/>
</dbReference>
<dbReference type="PROSITE" id="PS51678">
    <property type="entry name" value="SAM_MT_PRMT"/>
    <property type="match status" value="1"/>
</dbReference>
<reference evidence="12" key="1">
    <citation type="submission" date="2012-12" db="EMBL/GenBank/DDBJ databases">
        <authorList>
            <person name="Hellsten U."/>
            <person name="Grimwood J."/>
            <person name="Chapman J.A."/>
            <person name="Shapiro H."/>
            <person name="Aerts A."/>
            <person name="Otillar R.P."/>
            <person name="Terry A.Y."/>
            <person name="Boore J.L."/>
            <person name="Simakov O."/>
            <person name="Marletaz F."/>
            <person name="Cho S.-J."/>
            <person name="Edsinger-Gonzales E."/>
            <person name="Havlak P."/>
            <person name="Kuo D.-H."/>
            <person name="Larsson T."/>
            <person name="Lv J."/>
            <person name="Arendt D."/>
            <person name="Savage R."/>
            <person name="Osoegawa K."/>
            <person name="de Jong P."/>
            <person name="Lindberg D.R."/>
            <person name="Seaver E.C."/>
            <person name="Weisblat D.A."/>
            <person name="Putnam N.H."/>
            <person name="Grigoriev I.V."/>
            <person name="Rokhsar D.S."/>
        </authorList>
    </citation>
    <scope>NUCLEOTIDE SEQUENCE</scope>
</reference>
<dbReference type="SUPFAM" id="SSF53335">
    <property type="entry name" value="S-adenosyl-L-methionine-dependent methyltransferases"/>
    <property type="match status" value="2"/>
</dbReference>
<dbReference type="GO" id="GO:0042054">
    <property type="term" value="F:histone methyltransferase activity"/>
    <property type="evidence" value="ECO:0000318"/>
    <property type="project" value="GO_Central"/>
</dbReference>
<keyword evidence="3 7" id="KW-0808">Transferase</keyword>
<accession>T1ECX9</accession>
<dbReference type="GO" id="GO:0006355">
    <property type="term" value="P:regulation of DNA-templated transcription"/>
    <property type="evidence" value="ECO:0000318"/>
    <property type="project" value="GO_Central"/>
</dbReference>
<dbReference type="KEGG" id="hro:HELRODRAFT_100002"/>
<evidence type="ECO:0000256" key="5">
    <source>
        <dbReference type="ARBA" id="ARBA00022737"/>
    </source>
</evidence>
<evidence type="ECO:0000256" key="3">
    <source>
        <dbReference type="ARBA" id="ARBA00022679"/>
    </source>
</evidence>
<keyword evidence="5" id="KW-0677">Repeat</keyword>
<dbReference type="OrthoDB" id="412876at2759"/>
<dbReference type="Pfam" id="PF22528">
    <property type="entry name" value="PRMT_C"/>
    <property type="match status" value="1"/>
</dbReference>
<dbReference type="OMA" id="CHHDEYS"/>
<dbReference type="EMBL" id="KB096590">
    <property type="protein sequence ID" value="ESO03732.1"/>
    <property type="molecule type" value="Genomic_DNA"/>
</dbReference>
<dbReference type="FunFam" id="2.70.160.11:FF:000037">
    <property type="entry name" value="Protein arginine N-methyltransferase 7"/>
    <property type="match status" value="1"/>
</dbReference>
<feature type="region of interest" description="Disordered" evidence="8">
    <location>
        <begin position="205"/>
        <end position="245"/>
    </location>
</feature>
<feature type="domain" description="Protein arginine N-methyltransferase" evidence="9">
    <location>
        <begin position="278"/>
        <end position="384"/>
    </location>
</feature>
<dbReference type="FunFam" id="3.40.50.150:FF:000071">
    <property type="entry name" value="Protein arginine N-methyltransferase 7"/>
    <property type="match status" value="1"/>
</dbReference>
<keyword evidence="2 7" id="KW-0489">Methyltransferase</keyword>
<keyword evidence="12" id="KW-1185">Reference proteome</keyword>
<reference evidence="10 12" key="2">
    <citation type="journal article" date="2013" name="Nature">
        <title>Insights into bilaterian evolution from three spiralian genomes.</title>
        <authorList>
            <person name="Simakov O."/>
            <person name="Marletaz F."/>
            <person name="Cho S.J."/>
            <person name="Edsinger-Gonzales E."/>
            <person name="Havlak P."/>
            <person name="Hellsten U."/>
            <person name="Kuo D.H."/>
            <person name="Larsson T."/>
            <person name="Lv J."/>
            <person name="Arendt D."/>
            <person name="Savage R."/>
            <person name="Osoegawa K."/>
            <person name="de Jong P."/>
            <person name="Grimwood J."/>
            <person name="Chapman J.A."/>
            <person name="Shapiro H."/>
            <person name="Aerts A."/>
            <person name="Otillar R.P."/>
            <person name="Terry A.Y."/>
            <person name="Boore J.L."/>
            <person name="Grigoriev I.V."/>
            <person name="Lindberg D.R."/>
            <person name="Seaver E.C."/>
            <person name="Weisblat D.A."/>
            <person name="Putnam N.H."/>
            <person name="Rokhsar D.S."/>
        </authorList>
    </citation>
    <scope>NUCLEOTIDE SEQUENCE</scope>
</reference>
<dbReference type="InterPro" id="IPR025799">
    <property type="entry name" value="Arg_MeTrfase"/>
</dbReference>
<evidence type="ECO:0000313" key="10">
    <source>
        <dbReference type="EMBL" id="ESO03732.1"/>
    </source>
</evidence>
<dbReference type="PANTHER" id="PTHR11006">
    <property type="entry name" value="PROTEIN ARGININE N-METHYLTRANSFERASE"/>
    <property type="match status" value="1"/>
</dbReference>
<dbReference type="CDD" id="cd02440">
    <property type="entry name" value="AdoMet_MTases"/>
    <property type="match status" value="1"/>
</dbReference>
<dbReference type="HOGENOM" id="CLU_015180_0_0_1"/>
<dbReference type="Proteomes" id="UP000015101">
    <property type="component" value="Unassembled WGS sequence"/>
</dbReference>
<organism evidence="11 12">
    <name type="scientific">Helobdella robusta</name>
    <name type="common">Californian leech</name>
    <dbReference type="NCBI Taxonomy" id="6412"/>
    <lineage>
        <taxon>Eukaryota</taxon>
        <taxon>Metazoa</taxon>
        <taxon>Spiralia</taxon>
        <taxon>Lophotrochozoa</taxon>
        <taxon>Annelida</taxon>
        <taxon>Clitellata</taxon>
        <taxon>Hirudinea</taxon>
        <taxon>Rhynchobdellida</taxon>
        <taxon>Glossiphoniidae</taxon>
        <taxon>Helobdella</taxon>
    </lineage>
</organism>
<dbReference type="PANTHER" id="PTHR11006:SF4">
    <property type="entry name" value="PROTEIN ARGININE N-METHYLTRANSFERASE 7"/>
    <property type="match status" value="1"/>
</dbReference>
<evidence type="ECO:0000256" key="1">
    <source>
        <dbReference type="ARBA" id="ARBA00018773"/>
    </source>
</evidence>
<sequence>MSTFVSRISPVTGRLEWVMQSDDYDYHQEVARSAYGDMLHDTERNKLYEVGLKHAIKWMHEKGKQAFVLDIGTGTGLLSMIAVRAGADKVVACEAFKPIAECALKVIEANNMADKITIIKKRSTEMNELDLGGRANILVAEVFDTELIGEGALGTFHHACSELLDQNDRIVVPSAAHIICQPVSCPFFRGWHEFKEIKIHDDKNYEHNRANNNTSSSSDTTAEASTTDKCSSSNQSSSRCKFISPPKKVKCCTGAPSVHDVQLNRLAHDHFLPIGDPKIVFSFDFTETSGGPLKFIEHESVNFQAVNDGVIDCIFMWWQLKMDMNGEVILSTAPRWGHPTPNDMQWRDHWMQAVYYPSKVQKVVRGQEFKVNCHHDEYSLWFDLSHPDVISSSSTSKMLVDHDQSTGSSDNRGPGCTCSAHIACSRTRVAMLNDVERNRKYIRALKKVINEDSVCFCTSDDSLLPLIAAKLGAKKVISLQPNQLSRQFLQSYVEANDLQNCVKVVSSLEDEQLKKENVNIIMGDPYYSTSLLPWHNLHFLYAKTELINYFSKPKKAKKKKSVHSDVTDNNIDGSPIFFADQTKDLSGDNLNLKAPSLLSRGDGLVIFPCSASIRAIAVQFENLHKLRGSPVNICEGFDLRPFDQLMSYSSDQSDAYLEPHPLWEYPAIPMTEDFELLFFNFDPNACIVGGVRQLEREGLVEFISSGTCSGIAVWYSINTALNDQTDETDFANDNVLIGGLLSPPQPGQTLNWDPYSRQGVHFFKIPQVVDDGKFRLKFKTVFQPKTGEFEFKFSVISCKI</sequence>
<dbReference type="GO" id="GO:0016274">
    <property type="term" value="F:protein-arginine N-methyltransferase activity"/>
    <property type="evidence" value="ECO:0000318"/>
    <property type="project" value="GO_Central"/>
</dbReference>
<evidence type="ECO:0000256" key="4">
    <source>
        <dbReference type="ARBA" id="ARBA00022691"/>
    </source>
</evidence>
<evidence type="ECO:0000313" key="11">
    <source>
        <dbReference type="EnsemblMetazoa" id="HelroP100002"/>
    </source>
</evidence>
<evidence type="ECO:0000256" key="2">
    <source>
        <dbReference type="ARBA" id="ARBA00022603"/>
    </source>
</evidence>
<evidence type="ECO:0000256" key="8">
    <source>
        <dbReference type="SAM" id="MobiDB-lite"/>
    </source>
</evidence>
<dbReference type="FunFam" id="3.40.50.150:FF:000070">
    <property type="entry name" value="Protein arginine N-methyltransferase 7"/>
    <property type="match status" value="1"/>
</dbReference>
<gene>
    <name evidence="11" type="primary">20194431</name>
    <name evidence="10" type="ORF">HELRODRAFT_100002</name>
</gene>
<evidence type="ECO:0000256" key="6">
    <source>
        <dbReference type="ARBA" id="ARBA00025081"/>
    </source>
</evidence>
<protein>
    <recommendedName>
        <fullName evidence="1">Protein arginine N-methyltransferase 7</fullName>
    </recommendedName>
</protein>
<dbReference type="eggNOG" id="KOG1501">
    <property type="taxonomic scope" value="Eukaryota"/>
</dbReference>
<dbReference type="STRING" id="6412.T1ECX9"/>
<dbReference type="Gene3D" id="2.70.160.11">
    <property type="entry name" value="Hnrnp arginine n-methyltransferase1"/>
    <property type="match status" value="2"/>
</dbReference>
<feature type="compositionally biased region" description="Low complexity" evidence="8">
    <location>
        <begin position="210"/>
        <end position="238"/>
    </location>
</feature>
<dbReference type="GO" id="GO:0032259">
    <property type="term" value="P:methylation"/>
    <property type="evidence" value="ECO:0007669"/>
    <property type="project" value="UniProtKB-KW"/>
</dbReference>
<dbReference type="CTD" id="20194431"/>
<name>T1ECX9_HELRO</name>
<dbReference type="GO" id="GO:0006338">
    <property type="term" value="P:chromatin remodeling"/>
    <property type="evidence" value="ECO:0000318"/>
    <property type="project" value="GO_Central"/>
</dbReference>
<proteinExistence type="predicted"/>
<evidence type="ECO:0000259" key="9">
    <source>
        <dbReference type="Pfam" id="PF22528"/>
    </source>
</evidence>
<dbReference type="EMBL" id="AMQM01004537">
    <property type="status" value="NOT_ANNOTATED_CDS"/>
    <property type="molecule type" value="Genomic_DNA"/>
</dbReference>
<dbReference type="FunFam" id="2.70.160.11:FF:000014">
    <property type="entry name" value="Protein arginine N-methyltransferase 7"/>
    <property type="match status" value="1"/>
</dbReference>
<dbReference type="InterPro" id="IPR029063">
    <property type="entry name" value="SAM-dependent_MTases_sf"/>
</dbReference>
<reference evidence="11" key="3">
    <citation type="submission" date="2015-06" db="UniProtKB">
        <authorList>
            <consortium name="EnsemblMetazoa"/>
        </authorList>
    </citation>
    <scope>IDENTIFICATION</scope>
</reference>
<keyword evidence="4 7" id="KW-0949">S-adenosyl-L-methionine</keyword>
<evidence type="ECO:0000313" key="12">
    <source>
        <dbReference type="Proteomes" id="UP000015101"/>
    </source>
</evidence>
<dbReference type="GeneID" id="20194431"/>
<evidence type="ECO:0000256" key="7">
    <source>
        <dbReference type="PROSITE-ProRule" id="PRU01015"/>
    </source>
</evidence>